<dbReference type="GO" id="GO:0006351">
    <property type="term" value="P:DNA-templated transcription"/>
    <property type="evidence" value="ECO:0007669"/>
    <property type="project" value="InterPro"/>
</dbReference>
<dbReference type="Pfam" id="PF14144">
    <property type="entry name" value="DOG1"/>
    <property type="match status" value="1"/>
</dbReference>
<proteinExistence type="predicted"/>
<dbReference type="PANTHER" id="PTHR46354">
    <property type="entry name" value="DOG1 DOMAIN-CONTAINING PROTEIN"/>
    <property type="match status" value="1"/>
</dbReference>
<dbReference type="OrthoDB" id="1897224at2759"/>
<name>A0A6I9UE11_SESIN</name>
<dbReference type="PROSITE" id="PS51806">
    <property type="entry name" value="DOG1"/>
    <property type="match status" value="1"/>
</dbReference>
<dbReference type="InterPro" id="IPR025422">
    <property type="entry name" value="TGA_domain"/>
</dbReference>
<dbReference type="KEGG" id="sind:105176931"/>
<keyword evidence="2" id="KW-1185">Reference proteome</keyword>
<dbReference type="Proteomes" id="UP000504604">
    <property type="component" value="Linkage group LG14"/>
</dbReference>
<evidence type="ECO:0000313" key="2">
    <source>
        <dbReference type="Proteomes" id="UP000504604"/>
    </source>
</evidence>
<dbReference type="AlphaFoldDB" id="A0A6I9UE11"/>
<dbReference type="RefSeq" id="XP_011098215.1">
    <property type="nucleotide sequence ID" value="XM_011099913.2"/>
</dbReference>
<sequence length="257" mass="29278">MATFNRENVQSFSAEWIAQQHQDLKELLDELSTNSESDSEKLKLLSDKSMKRFEEYYERRALLAQQDAPLLLSPAWCTPFENAFFWIGGSRPSLYVRIIYLVCGLEVDGSQLAELFQSKRKGSLLEISAQQIDMIDALHCKTIREEQKISARMASLQEEIADVPLALVAQEVGESSLQELDHAMDTHYLSLASILTDADQLRLSTLKELIGLLKPLQAAELLFAIKKLTLSMHEWGKRKDHQQGKRDYHIIGLRLVC</sequence>
<protein>
    <submittedName>
        <fullName evidence="3">Protein DELAY OF GERMINATION 1-like</fullName>
    </submittedName>
</protein>
<dbReference type="GO" id="GO:0043565">
    <property type="term" value="F:sequence-specific DNA binding"/>
    <property type="evidence" value="ECO:0007669"/>
    <property type="project" value="InterPro"/>
</dbReference>
<evidence type="ECO:0000313" key="3">
    <source>
        <dbReference type="RefSeq" id="XP_011098215.1"/>
    </source>
</evidence>
<dbReference type="PANTHER" id="PTHR46354:SF7">
    <property type="entry name" value="PROTEIN DOG1-LIKE 1"/>
    <property type="match status" value="1"/>
</dbReference>
<dbReference type="GeneID" id="105176931"/>
<dbReference type="Gramene" id="SIN_1019434.t">
    <property type="protein sequence ID" value="SIN_1019434.t"/>
    <property type="gene ID" value="SIN_1019434"/>
</dbReference>
<organism evidence="2 3">
    <name type="scientific">Sesamum indicum</name>
    <name type="common">Oriental sesame</name>
    <name type="synonym">Sesamum orientale</name>
    <dbReference type="NCBI Taxonomy" id="4182"/>
    <lineage>
        <taxon>Eukaryota</taxon>
        <taxon>Viridiplantae</taxon>
        <taxon>Streptophyta</taxon>
        <taxon>Embryophyta</taxon>
        <taxon>Tracheophyta</taxon>
        <taxon>Spermatophyta</taxon>
        <taxon>Magnoliopsida</taxon>
        <taxon>eudicotyledons</taxon>
        <taxon>Gunneridae</taxon>
        <taxon>Pentapetalae</taxon>
        <taxon>asterids</taxon>
        <taxon>lamiids</taxon>
        <taxon>Lamiales</taxon>
        <taxon>Pedaliaceae</taxon>
        <taxon>Sesamum</taxon>
    </lineage>
</organism>
<dbReference type="InParanoid" id="A0A6I9UE11"/>
<feature type="domain" description="DOG1" evidence="1">
    <location>
        <begin position="6"/>
        <end position="242"/>
    </location>
</feature>
<gene>
    <name evidence="3" type="primary">LOC105176931</name>
</gene>
<reference evidence="3" key="1">
    <citation type="submission" date="2025-08" db="UniProtKB">
        <authorList>
            <consortium name="RefSeq"/>
        </authorList>
    </citation>
    <scope>IDENTIFICATION</scope>
</reference>
<dbReference type="InterPro" id="IPR051886">
    <property type="entry name" value="Seed_Dev/Stress_Resp_Reg"/>
</dbReference>
<evidence type="ECO:0000259" key="1">
    <source>
        <dbReference type="PROSITE" id="PS51806"/>
    </source>
</evidence>
<accession>A0A6I9UE11</accession>